<comment type="subcellular location">
    <subcellularLocation>
        <location evidence="1">Cell membrane</location>
        <topology evidence="1">Multi-pass membrane protein</topology>
    </subcellularLocation>
</comment>
<dbReference type="EMBL" id="FCOA02000047">
    <property type="protein sequence ID" value="SAK94920.1"/>
    <property type="molecule type" value="Genomic_DNA"/>
</dbReference>
<name>A0A158DKH8_9BURK</name>
<dbReference type="PANTHER" id="PTHR43531">
    <property type="entry name" value="PROTEIN ICFG"/>
    <property type="match status" value="1"/>
</dbReference>
<dbReference type="InterPro" id="IPR051310">
    <property type="entry name" value="MCP_chemotaxis"/>
</dbReference>
<evidence type="ECO:0000313" key="12">
    <source>
        <dbReference type="Proteomes" id="UP000054851"/>
    </source>
</evidence>
<organism evidence="11 12">
    <name type="scientific">Caballeronia hypogeia</name>
    <dbReference type="NCBI Taxonomy" id="1777140"/>
    <lineage>
        <taxon>Bacteria</taxon>
        <taxon>Pseudomonadati</taxon>
        <taxon>Pseudomonadota</taxon>
        <taxon>Betaproteobacteria</taxon>
        <taxon>Burkholderiales</taxon>
        <taxon>Burkholderiaceae</taxon>
        <taxon>Caballeronia</taxon>
    </lineage>
</organism>
<keyword evidence="5 9" id="KW-1133">Transmembrane helix</keyword>
<reference evidence="11" key="1">
    <citation type="submission" date="2016-01" db="EMBL/GenBank/DDBJ databases">
        <authorList>
            <person name="Peeters C."/>
        </authorList>
    </citation>
    <scope>NUCLEOTIDE SEQUENCE</scope>
    <source>
        <strain evidence="11">LMG 29322</strain>
    </source>
</reference>
<feature type="transmembrane region" description="Helical" evidence="9">
    <location>
        <begin position="40"/>
        <end position="60"/>
    </location>
</feature>
<dbReference type="Gene3D" id="3.30.450.20">
    <property type="entry name" value="PAS domain"/>
    <property type="match status" value="1"/>
</dbReference>
<evidence type="ECO:0000256" key="4">
    <source>
        <dbReference type="ARBA" id="ARBA00022692"/>
    </source>
</evidence>
<dbReference type="GO" id="GO:0005886">
    <property type="term" value="C:plasma membrane"/>
    <property type="evidence" value="ECO:0007669"/>
    <property type="project" value="UniProtKB-SubCell"/>
</dbReference>
<feature type="transmembrane region" description="Helical" evidence="9">
    <location>
        <begin position="219"/>
        <end position="241"/>
    </location>
</feature>
<dbReference type="PROSITE" id="PS50111">
    <property type="entry name" value="CHEMOTAXIS_TRANSDUC_2"/>
    <property type="match status" value="1"/>
</dbReference>
<dbReference type="GO" id="GO:0004888">
    <property type="term" value="F:transmembrane signaling receptor activity"/>
    <property type="evidence" value="ECO:0007669"/>
    <property type="project" value="TreeGrafter"/>
</dbReference>
<evidence type="ECO:0000256" key="9">
    <source>
        <dbReference type="SAM" id="Phobius"/>
    </source>
</evidence>
<evidence type="ECO:0000256" key="2">
    <source>
        <dbReference type="ARBA" id="ARBA00022475"/>
    </source>
</evidence>
<evidence type="ECO:0000256" key="3">
    <source>
        <dbReference type="ARBA" id="ARBA00022481"/>
    </source>
</evidence>
<proteinExistence type="inferred from homology"/>
<dbReference type="GO" id="GO:0007165">
    <property type="term" value="P:signal transduction"/>
    <property type="evidence" value="ECO:0007669"/>
    <property type="project" value="UniProtKB-KW"/>
</dbReference>
<evidence type="ECO:0000256" key="7">
    <source>
        <dbReference type="ARBA" id="ARBA00029447"/>
    </source>
</evidence>
<dbReference type="FunFam" id="1.10.287.950:FF:000001">
    <property type="entry name" value="Methyl-accepting chemotaxis sensory transducer"/>
    <property type="match status" value="1"/>
</dbReference>
<dbReference type="CDD" id="cd11386">
    <property type="entry name" value="MCP_signal"/>
    <property type="match status" value="1"/>
</dbReference>
<keyword evidence="8" id="KW-0807">Transducer</keyword>
<dbReference type="SMART" id="SM00283">
    <property type="entry name" value="MA"/>
    <property type="match status" value="1"/>
</dbReference>
<sequence length="542" mass="57732">MSVRKRKTEPAIRSRTARLPGAFIGPFDQIVKKLSFKTKLMSTVGFVWFSLILLCVVNAISTKHSLMRSREGALAEQVQSATSVVRFYVKQAQSGALPEEEAKKLAIASVRAIRYGTSGYLGILDSKLFQVLNPVRPDTENKINDFIDSTGKHFTGEIVKHGLDGSHLTTYYYPKPGETEPLQKLTYGDYVREWDWHVYTGAYIDDIDAAFRAIVLRSLMLIGVIGVALTFAMSLIIRGVLKSIGGDPRDASIVCQRIAAGDLAQAVPVKPGDDSSLMHSMHAMQTRLTTTIAQIKLVADGITAASREIADGHHDLSSRTEEQAASLAETASSMEELTSTVRLNSDNAGQASQFAANASSTVESGSGVVLGVVATMDKIAGSSEKIVDIIGVIEGIAFQTNILALNAAVEAARAGEHGRGFAVVASEVRALAQRCAAAAKDVKTLIDESVTNVTAGQDLAQQSGDTMKQILSSVTRVSDIMNEISSASTQQTQGIEQVGVAITQMDAVTQQNAALVEQATAAAAALAVQAEELKSAVAVFRT</sequence>
<comment type="similarity">
    <text evidence="7">Belongs to the methyl-accepting chemotaxis (MCP) protein family.</text>
</comment>
<keyword evidence="2" id="KW-1003">Cell membrane</keyword>
<feature type="domain" description="Methyl-accepting transducer" evidence="10">
    <location>
        <begin position="298"/>
        <end position="527"/>
    </location>
</feature>
<dbReference type="GO" id="GO:0006935">
    <property type="term" value="P:chemotaxis"/>
    <property type="evidence" value="ECO:0007669"/>
    <property type="project" value="TreeGrafter"/>
</dbReference>
<dbReference type="SMART" id="SM01049">
    <property type="entry name" value="Cache_2"/>
    <property type="match status" value="1"/>
</dbReference>
<dbReference type="Pfam" id="PF00015">
    <property type="entry name" value="MCPsignal"/>
    <property type="match status" value="1"/>
</dbReference>
<gene>
    <name evidence="11" type="ORF">AWB79_07173</name>
</gene>
<keyword evidence="6 9" id="KW-0472">Membrane</keyword>
<dbReference type="InterPro" id="IPR033480">
    <property type="entry name" value="sCache_2"/>
</dbReference>
<dbReference type="PANTHER" id="PTHR43531:SF14">
    <property type="entry name" value="METHYL-ACCEPTING CHEMOTAXIS PROTEIN I-RELATED"/>
    <property type="match status" value="1"/>
</dbReference>
<keyword evidence="3" id="KW-0488">Methylation</keyword>
<evidence type="ECO:0000256" key="5">
    <source>
        <dbReference type="ARBA" id="ARBA00022989"/>
    </source>
</evidence>
<dbReference type="Proteomes" id="UP000054851">
    <property type="component" value="Unassembled WGS sequence"/>
</dbReference>
<evidence type="ECO:0000313" key="11">
    <source>
        <dbReference type="EMBL" id="SAK94920.1"/>
    </source>
</evidence>
<evidence type="ECO:0000256" key="6">
    <source>
        <dbReference type="ARBA" id="ARBA00023136"/>
    </source>
</evidence>
<evidence type="ECO:0000259" key="10">
    <source>
        <dbReference type="PROSITE" id="PS50111"/>
    </source>
</evidence>
<dbReference type="AlphaFoldDB" id="A0A158DKH8"/>
<keyword evidence="4 9" id="KW-0812">Transmembrane</keyword>
<evidence type="ECO:0000256" key="1">
    <source>
        <dbReference type="ARBA" id="ARBA00004651"/>
    </source>
</evidence>
<dbReference type="Pfam" id="PF17200">
    <property type="entry name" value="sCache_2"/>
    <property type="match status" value="1"/>
</dbReference>
<accession>A0A158DKH8</accession>
<evidence type="ECO:0000256" key="8">
    <source>
        <dbReference type="PROSITE-ProRule" id="PRU00284"/>
    </source>
</evidence>
<dbReference type="STRING" id="1777140.AWB79_07173"/>
<protein>
    <submittedName>
        <fullName evidence="11">Methyl-accepting chemotaxis protein</fullName>
    </submittedName>
</protein>
<keyword evidence="12" id="KW-1185">Reference proteome</keyword>
<dbReference type="SUPFAM" id="SSF58104">
    <property type="entry name" value="Methyl-accepting chemotaxis protein (MCP) signaling domain"/>
    <property type="match status" value="1"/>
</dbReference>
<comment type="caution">
    <text evidence="11">The sequence shown here is derived from an EMBL/GenBank/DDBJ whole genome shotgun (WGS) entry which is preliminary data.</text>
</comment>
<dbReference type="Gene3D" id="1.10.287.950">
    <property type="entry name" value="Methyl-accepting chemotaxis protein"/>
    <property type="match status" value="1"/>
</dbReference>
<dbReference type="InterPro" id="IPR004089">
    <property type="entry name" value="MCPsignal_dom"/>
</dbReference>